<dbReference type="InterPro" id="IPR001005">
    <property type="entry name" value="SANT/Myb"/>
</dbReference>
<dbReference type="GO" id="GO:0003677">
    <property type="term" value="F:DNA binding"/>
    <property type="evidence" value="ECO:0007669"/>
    <property type="project" value="UniProtKB-KW"/>
</dbReference>
<dbReference type="SMART" id="SM00717">
    <property type="entry name" value="SANT"/>
    <property type="match status" value="2"/>
</dbReference>
<evidence type="ECO:0000256" key="4">
    <source>
        <dbReference type="ARBA" id="ARBA00023163"/>
    </source>
</evidence>
<dbReference type="Gene3D" id="1.10.10.60">
    <property type="entry name" value="Homeodomain-like"/>
    <property type="match status" value="2"/>
</dbReference>
<dbReference type="PROSITE" id="PS51294">
    <property type="entry name" value="HTH_MYB"/>
    <property type="match status" value="2"/>
</dbReference>
<evidence type="ECO:0000256" key="1">
    <source>
        <dbReference type="ARBA" id="ARBA00004123"/>
    </source>
</evidence>
<dbReference type="PROSITE" id="PS50090">
    <property type="entry name" value="MYB_LIKE"/>
    <property type="match status" value="2"/>
</dbReference>
<accession>A0AAT9TSL3</accession>
<dbReference type="SUPFAM" id="SSF46689">
    <property type="entry name" value="Homeodomain-like"/>
    <property type="match status" value="1"/>
</dbReference>
<feature type="domain" description="Myb-like" evidence="7">
    <location>
        <begin position="62"/>
        <end position="112"/>
    </location>
</feature>
<evidence type="ECO:0000256" key="3">
    <source>
        <dbReference type="ARBA" id="ARBA00023125"/>
    </source>
</evidence>
<dbReference type="FunFam" id="1.10.10.60:FF:000121">
    <property type="entry name" value="Myb transcription factor"/>
    <property type="match status" value="1"/>
</dbReference>
<evidence type="ECO:0000313" key="9">
    <source>
        <dbReference type="EMBL" id="WEG20083.1"/>
    </source>
</evidence>
<dbReference type="AlphaFoldDB" id="A0AAT9TSL3"/>
<sequence>MGRAPCCEKVGMKKGRWTAEEDEILANYIKKNGEGSWRSLPKKAGLSRCGKSCRLRWINYLRSDLKRGNITLEEEETILKLHTSLGNRWSLIAAHLPGRTDNEIKNHWNAHLSRRIHVFGRGDPVILDLGRMAHGRRRGHEAAAEPTSTKRPGGGGAAAVKIAGQEELLVREKPLIDGGILEEFEILPGEFWEMIDDIGGNMLSASATSTPATSGEVDSTGAGTGDFGELSCGSSGGKMFGEQSDEEWEIMAAQLWDGTEKASPRRSDDFIYDDGALDWFISHVLS</sequence>
<dbReference type="PANTHER" id="PTHR47999:SF91">
    <property type="entry name" value="TRANSCRIPTION FACTOR MYB111"/>
    <property type="match status" value="1"/>
</dbReference>
<dbReference type="InterPro" id="IPR009057">
    <property type="entry name" value="Homeodomain-like_sf"/>
</dbReference>
<dbReference type="EMBL" id="ON595527">
    <property type="protein sequence ID" value="WEG20083.1"/>
    <property type="molecule type" value="mRNA"/>
</dbReference>
<evidence type="ECO:0000256" key="5">
    <source>
        <dbReference type="ARBA" id="ARBA00023242"/>
    </source>
</evidence>
<feature type="domain" description="Myb-like" evidence="7">
    <location>
        <begin position="9"/>
        <end position="61"/>
    </location>
</feature>
<feature type="domain" description="HTH myb-type" evidence="8">
    <location>
        <begin position="9"/>
        <end position="61"/>
    </location>
</feature>
<protein>
    <submittedName>
        <fullName evidence="9">P1-like protein</fullName>
    </submittedName>
</protein>
<feature type="region of interest" description="Disordered" evidence="6">
    <location>
        <begin position="206"/>
        <end position="226"/>
    </location>
</feature>
<name>A0AAT9TSL3_9ARAE</name>
<keyword evidence="3" id="KW-0238">DNA-binding</keyword>
<dbReference type="CDD" id="cd00167">
    <property type="entry name" value="SANT"/>
    <property type="match status" value="2"/>
</dbReference>
<keyword evidence="4" id="KW-0804">Transcription</keyword>
<evidence type="ECO:0000259" key="8">
    <source>
        <dbReference type="PROSITE" id="PS51294"/>
    </source>
</evidence>
<keyword evidence="5" id="KW-0539">Nucleus</keyword>
<keyword evidence="2" id="KW-0805">Transcription regulation</keyword>
<feature type="region of interest" description="Disordered" evidence="6">
    <location>
        <begin position="136"/>
        <end position="157"/>
    </location>
</feature>
<feature type="domain" description="HTH myb-type" evidence="8">
    <location>
        <begin position="62"/>
        <end position="116"/>
    </location>
</feature>
<reference evidence="9" key="1">
    <citation type="submission" date="2022-05" db="EMBL/GenBank/DDBJ databases">
        <title>A single MYB transcription factor dominates high-efficiency biosynthesis and transportation of C-glycosylated flavones in duckweed.</title>
        <authorList>
            <person name="Xu H."/>
            <person name="Wang S."/>
            <person name="He G."/>
            <person name="Liu Y."/>
            <person name="Wang Y."/>
            <person name="Meng J."/>
            <person name="Wang D."/>
            <person name="Wang C."/>
            <person name="Ma Y."/>
            <person name="Kong Y."/>
            <person name="Hu R."/>
            <person name="Li S."/>
            <person name="Tang X."/>
            <person name="Zhou G."/>
        </authorList>
    </citation>
    <scope>NUCLEOTIDE SEQUENCE</scope>
</reference>
<evidence type="ECO:0000256" key="2">
    <source>
        <dbReference type="ARBA" id="ARBA00023015"/>
    </source>
</evidence>
<organism evidence="9">
    <name type="scientific">Lemna turionifera</name>
    <dbReference type="NCBI Taxonomy" id="161106"/>
    <lineage>
        <taxon>Eukaryota</taxon>
        <taxon>Viridiplantae</taxon>
        <taxon>Streptophyta</taxon>
        <taxon>Embryophyta</taxon>
        <taxon>Tracheophyta</taxon>
        <taxon>Spermatophyta</taxon>
        <taxon>Magnoliopsida</taxon>
        <taxon>Liliopsida</taxon>
        <taxon>Araceae</taxon>
        <taxon>Lemnoideae</taxon>
        <taxon>Lemna</taxon>
    </lineage>
</organism>
<dbReference type="InterPro" id="IPR015495">
    <property type="entry name" value="Myb_TF_plants"/>
</dbReference>
<comment type="subcellular location">
    <subcellularLocation>
        <location evidence="1">Nucleus</location>
    </subcellularLocation>
</comment>
<dbReference type="Pfam" id="PF00249">
    <property type="entry name" value="Myb_DNA-binding"/>
    <property type="match status" value="2"/>
</dbReference>
<dbReference type="PANTHER" id="PTHR47999">
    <property type="entry name" value="TRANSCRIPTION FACTOR MYB8-RELATED-RELATED"/>
    <property type="match status" value="1"/>
</dbReference>
<evidence type="ECO:0000259" key="7">
    <source>
        <dbReference type="PROSITE" id="PS50090"/>
    </source>
</evidence>
<dbReference type="GO" id="GO:0005634">
    <property type="term" value="C:nucleus"/>
    <property type="evidence" value="ECO:0007669"/>
    <property type="project" value="UniProtKB-SubCell"/>
</dbReference>
<evidence type="ECO:0000256" key="6">
    <source>
        <dbReference type="SAM" id="MobiDB-lite"/>
    </source>
</evidence>
<proteinExistence type="evidence at transcript level"/>
<dbReference type="InterPro" id="IPR017930">
    <property type="entry name" value="Myb_dom"/>
</dbReference>